<evidence type="ECO:0000256" key="10">
    <source>
        <dbReference type="ARBA" id="ARBA00023225"/>
    </source>
</evidence>
<evidence type="ECO:0000256" key="2">
    <source>
        <dbReference type="ARBA" id="ARBA00010004"/>
    </source>
</evidence>
<sequence>MKSRNSLIRLKRFQVDEKRRQVMQIEMMIAEFERMASELDEQILAEQKRSGITDITHFAYPTFAKAAMGRRDNLIGSANDLRGQLEAAQAALSEAVEEMKKIELLEERDQMREKTAQEVAEQDALDEVAARRSYHAG</sequence>
<evidence type="ECO:0000256" key="8">
    <source>
        <dbReference type="ARBA" id="ARBA00022927"/>
    </source>
</evidence>
<keyword evidence="12" id="KW-0969">Cilium</keyword>
<keyword evidence="9" id="KW-0472">Membrane</keyword>
<dbReference type="GO" id="GO:0015031">
    <property type="term" value="P:protein transport"/>
    <property type="evidence" value="ECO:0007669"/>
    <property type="project" value="UniProtKB-KW"/>
</dbReference>
<keyword evidence="10" id="KW-1006">Bacterial flagellum protein export</keyword>
<dbReference type="GO" id="GO:0044781">
    <property type="term" value="P:bacterial-type flagellum organization"/>
    <property type="evidence" value="ECO:0007669"/>
    <property type="project" value="UniProtKB-KW"/>
</dbReference>
<evidence type="ECO:0000256" key="3">
    <source>
        <dbReference type="ARBA" id="ARBA00020392"/>
    </source>
</evidence>
<keyword evidence="6" id="KW-0145">Chemotaxis</keyword>
<evidence type="ECO:0000256" key="1">
    <source>
        <dbReference type="ARBA" id="ARBA00004413"/>
    </source>
</evidence>
<feature type="coiled-coil region" evidence="11">
    <location>
        <begin position="78"/>
        <end position="108"/>
    </location>
</feature>
<evidence type="ECO:0000313" key="12">
    <source>
        <dbReference type="EMBL" id="SCM79082.1"/>
    </source>
</evidence>
<dbReference type="Pfam" id="PF02050">
    <property type="entry name" value="FliJ"/>
    <property type="match status" value="1"/>
</dbReference>
<keyword evidence="12" id="KW-0282">Flagellum</keyword>
<evidence type="ECO:0000256" key="7">
    <source>
        <dbReference type="ARBA" id="ARBA00022795"/>
    </source>
</evidence>
<keyword evidence="8" id="KW-0653">Protein transport</keyword>
<evidence type="ECO:0000256" key="6">
    <source>
        <dbReference type="ARBA" id="ARBA00022500"/>
    </source>
</evidence>
<dbReference type="GO" id="GO:0005886">
    <property type="term" value="C:plasma membrane"/>
    <property type="evidence" value="ECO:0007669"/>
    <property type="project" value="UniProtKB-SubCell"/>
</dbReference>
<organism evidence="12">
    <name type="scientific">uncultured Pleomorphomonas sp</name>
    <dbReference type="NCBI Taxonomy" id="442121"/>
    <lineage>
        <taxon>Bacteria</taxon>
        <taxon>Pseudomonadati</taxon>
        <taxon>Pseudomonadota</taxon>
        <taxon>Alphaproteobacteria</taxon>
        <taxon>Hyphomicrobiales</taxon>
        <taxon>Pleomorphomonadaceae</taxon>
        <taxon>Pleomorphomonas</taxon>
        <taxon>environmental samples</taxon>
    </lineage>
</organism>
<dbReference type="AlphaFoldDB" id="A0A212LNG7"/>
<keyword evidence="12" id="KW-0966">Cell projection</keyword>
<dbReference type="GO" id="GO:0009288">
    <property type="term" value="C:bacterial-type flagellum"/>
    <property type="evidence" value="ECO:0007669"/>
    <property type="project" value="InterPro"/>
</dbReference>
<dbReference type="RefSeq" id="WP_100082636.1">
    <property type="nucleotide sequence ID" value="NZ_LT608334.1"/>
</dbReference>
<dbReference type="GO" id="GO:0071973">
    <property type="term" value="P:bacterial-type flagellum-dependent cell motility"/>
    <property type="evidence" value="ECO:0007669"/>
    <property type="project" value="InterPro"/>
</dbReference>
<comment type="subcellular location">
    <subcellularLocation>
        <location evidence="1">Cell membrane</location>
        <topology evidence="1">Peripheral membrane protein</topology>
        <orientation evidence="1">Cytoplasmic side</orientation>
    </subcellularLocation>
</comment>
<dbReference type="EMBL" id="FMJD01000013">
    <property type="protein sequence ID" value="SCM79082.1"/>
    <property type="molecule type" value="Genomic_DNA"/>
</dbReference>
<evidence type="ECO:0000256" key="9">
    <source>
        <dbReference type="ARBA" id="ARBA00023136"/>
    </source>
</evidence>
<gene>
    <name evidence="12" type="ORF">KL86PLE_90225</name>
</gene>
<keyword evidence="4" id="KW-0813">Transport</keyword>
<protein>
    <recommendedName>
        <fullName evidence="3">Flagellar FliJ protein</fullName>
    </recommendedName>
</protein>
<comment type="similarity">
    <text evidence="2">Belongs to the FliJ family.</text>
</comment>
<evidence type="ECO:0000256" key="4">
    <source>
        <dbReference type="ARBA" id="ARBA00022448"/>
    </source>
</evidence>
<keyword evidence="7" id="KW-1005">Bacterial flagellum biogenesis</keyword>
<keyword evidence="11" id="KW-0175">Coiled coil</keyword>
<accession>A0A212LNG7</accession>
<dbReference type="GO" id="GO:0006935">
    <property type="term" value="P:chemotaxis"/>
    <property type="evidence" value="ECO:0007669"/>
    <property type="project" value="UniProtKB-KW"/>
</dbReference>
<proteinExistence type="inferred from homology"/>
<feature type="coiled-coil region" evidence="11">
    <location>
        <begin position="15"/>
        <end position="49"/>
    </location>
</feature>
<dbReference type="NCBIfam" id="TIGR02473">
    <property type="entry name" value="flagell_FliJ"/>
    <property type="match status" value="1"/>
</dbReference>
<dbReference type="InterPro" id="IPR012823">
    <property type="entry name" value="Flagell_FliJ"/>
</dbReference>
<name>A0A212LNG7_9HYPH</name>
<dbReference type="InterPro" id="IPR053716">
    <property type="entry name" value="Flag_assembly_chemotaxis_eff"/>
</dbReference>
<evidence type="ECO:0000256" key="5">
    <source>
        <dbReference type="ARBA" id="ARBA00022475"/>
    </source>
</evidence>
<keyword evidence="5" id="KW-1003">Cell membrane</keyword>
<evidence type="ECO:0000256" key="11">
    <source>
        <dbReference type="SAM" id="Coils"/>
    </source>
</evidence>
<dbReference type="Gene3D" id="1.10.287.1700">
    <property type="match status" value="1"/>
</dbReference>
<reference evidence="12" key="1">
    <citation type="submission" date="2016-08" db="EMBL/GenBank/DDBJ databases">
        <authorList>
            <person name="Seilhamer J.J."/>
        </authorList>
    </citation>
    <scope>NUCLEOTIDE SEQUENCE</scope>
    <source>
        <strain evidence="12">86</strain>
    </source>
</reference>